<dbReference type="AlphaFoldDB" id="A0A0B0HDB2"/>
<evidence type="ECO:0000313" key="5">
    <source>
        <dbReference type="Proteomes" id="UP000030856"/>
    </source>
</evidence>
<keyword evidence="1" id="KW-0175">Coiled coil</keyword>
<dbReference type="EMBL" id="JRAA01000001">
    <property type="protein sequence ID" value="KHF25869.1"/>
    <property type="molecule type" value="Genomic_DNA"/>
</dbReference>
<feature type="region of interest" description="Disordered" evidence="2">
    <location>
        <begin position="65"/>
        <end position="91"/>
    </location>
</feature>
<keyword evidence="5" id="KW-1185">Reference proteome</keyword>
<gene>
    <name evidence="4" type="ORF">BOV88_09710</name>
    <name evidence="3" type="ORF">JV46_13360</name>
</gene>
<evidence type="ECO:0000313" key="6">
    <source>
        <dbReference type="Proteomes" id="UP000190962"/>
    </source>
</evidence>
<accession>A0A0B0HDB2</accession>
<dbReference type="Proteomes" id="UP000190962">
    <property type="component" value="Unassembled WGS sequence"/>
</dbReference>
<evidence type="ECO:0000256" key="2">
    <source>
        <dbReference type="SAM" id="MobiDB-lite"/>
    </source>
</evidence>
<evidence type="ECO:0000313" key="4">
    <source>
        <dbReference type="EMBL" id="OOY34568.1"/>
    </source>
</evidence>
<name>A0A0B0HDB2_SOVGS</name>
<dbReference type="Proteomes" id="UP000030856">
    <property type="component" value="Unassembled WGS sequence"/>
</dbReference>
<dbReference type="EMBL" id="MPNX01000014">
    <property type="protein sequence ID" value="OOY34568.1"/>
    <property type="molecule type" value="Genomic_DNA"/>
</dbReference>
<evidence type="ECO:0000256" key="1">
    <source>
        <dbReference type="SAM" id="Coils"/>
    </source>
</evidence>
<sequence>MKLMKIIDKAERYINTDERKRKEKRKCLKHVLKKIRRHEKKLEQELENEQDADKQKRIKKRIKLTHAQRKKGLAMLDQLKKKQKKGEVKGK</sequence>
<dbReference type="RefSeq" id="WP_043115557.1">
    <property type="nucleotide sequence ID" value="NZ_MPQC01000013.1"/>
</dbReference>
<proteinExistence type="predicted"/>
<comment type="caution">
    <text evidence="3">The sequence shown here is derived from an EMBL/GenBank/DDBJ whole genome shotgun (WGS) entry which is preliminary data.</text>
</comment>
<organism evidence="3 5">
    <name type="scientific">Solemya velum gill symbiont</name>
    <dbReference type="NCBI Taxonomy" id="2340"/>
    <lineage>
        <taxon>Bacteria</taxon>
        <taxon>Pseudomonadati</taxon>
        <taxon>Pseudomonadota</taxon>
        <taxon>Gammaproteobacteria</taxon>
        <taxon>sulfur-oxidizing symbionts</taxon>
    </lineage>
</organism>
<protein>
    <submittedName>
        <fullName evidence="3">Uncharacterized protein</fullName>
    </submittedName>
</protein>
<feature type="coiled-coil region" evidence="1">
    <location>
        <begin position="25"/>
        <end position="59"/>
    </location>
</feature>
<evidence type="ECO:0000313" key="3">
    <source>
        <dbReference type="EMBL" id="KHF25869.1"/>
    </source>
</evidence>
<dbReference type="STRING" id="2340.JV46_13360"/>
<reference evidence="4 6" key="2">
    <citation type="submission" date="2016-11" db="EMBL/GenBank/DDBJ databases">
        <title>Mixed transmission modes and dynamic genome evolution in an obligate animal-bacterial symbiosis.</title>
        <authorList>
            <person name="Russell S.L."/>
            <person name="Corbett-Detig R.B."/>
            <person name="Cavanaugh C.M."/>
        </authorList>
    </citation>
    <scope>NUCLEOTIDE SEQUENCE [LARGE SCALE GENOMIC DNA]</scope>
    <source>
        <strain evidence="4">MA-KB16</strain>
    </source>
</reference>
<reference evidence="3 5" key="1">
    <citation type="journal article" date="2014" name="BMC Genomics">
        <title>The genome of the intracellular bacterium of the coastal bivalve, Solemya velum: a blueprint for thriving in and out of symbiosis.</title>
        <authorList>
            <person name="Dmytrenko O."/>
            <person name="Russell S.L."/>
            <person name="Loo W.T."/>
            <person name="Fontanez K.M."/>
            <person name="Liao L."/>
            <person name="Roeselers G."/>
            <person name="Sharma R."/>
            <person name="Stewart F.J."/>
            <person name="Newton I.L."/>
            <person name="Woyke T."/>
            <person name="Wu D."/>
            <person name="Lang J.M."/>
            <person name="Eisen J.A."/>
            <person name="Cavanaugh C.M."/>
        </authorList>
    </citation>
    <scope>NUCLEOTIDE SEQUENCE [LARGE SCALE GENOMIC DNA]</scope>
    <source>
        <strain evidence="3 5">WH</strain>
    </source>
</reference>